<reference evidence="1 2" key="1">
    <citation type="journal article" date="2002" name="Int. J. Syst. Evol. Microbiol.">
        <title>Sphingopyxis witflariensis sp. nov., isolated from activated sludge.</title>
        <authorList>
            <person name="Kampfer P."/>
            <person name="Witzenberger R."/>
            <person name="Denner E.B."/>
            <person name="Busse H.J."/>
            <person name="Neef A."/>
        </authorList>
    </citation>
    <scope>NUCLEOTIDE SEQUENCE [LARGE SCALE GENOMIC DNA]</scope>
    <source>
        <strain evidence="1 2">DSM 14551</strain>
    </source>
</reference>
<name>A0A246K4L4_9SPHN</name>
<organism evidence="1 2">
    <name type="scientific">Sphingopyxis witflariensis</name>
    <dbReference type="NCBI Taxonomy" id="173675"/>
    <lineage>
        <taxon>Bacteria</taxon>
        <taxon>Pseudomonadati</taxon>
        <taxon>Pseudomonadota</taxon>
        <taxon>Alphaproteobacteria</taxon>
        <taxon>Sphingomonadales</taxon>
        <taxon>Sphingomonadaceae</taxon>
        <taxon>Sphingopyxis</taxon>
    </lineage>
</organism>
<evidence type="ECO:0000313" key="2">
    <source>
        <dbReference type="Proteomes" id="UP000197097"/>
    </source>
</evidence>
<keyword evidence="2" id="KW-1185">Reference proteome</keyword>
<protein>
    <submittedName>
        <fullName evidence="1">Uncharacterized protein</fullName>
    </submittedName>
</protein>
<dbReference type="AlphaFoldDB" id="A0A246K4L4"/>
<evidence type="ECO:0000313" key="1">
    <source>
        <dbReference type="EMBL" id="OWR00917.1"/>
    </source>
</evidence>
<proteinExistence type="predicted"/>
<sequence length="149" mass="16306">MMAALSLAAVPANPPVPLAVTYDCFVREQWQETSRGERPWYTSPGTNWRYLITLEHSRPGSLTIESDKDFAGINGKYPVWIDGIMATSPAILGSRDGEIYGLSVNMTVPISTVPATVSITAASMDKDDEEQTKEVTKLVCKNPGSERKN</sequence>
<accession>A0A246K4L4</accession>
<dbReference type="RefSeq" id="WP_088470724.1">
    <property type="nucleotide sequence ID" value="NZ_NISJ01000001.1"/>
</dbReference>
<comment type="caution">
    <text evidence="1">The sequence shown here is derived from an EMBL/GenBank/DDBJ whole genome shotgun (WGS) entry which is preliminary data.</text>
</comment>
<dbReference type="Proteomes" id="UP000197097">
    <property type="component" value="Unassembled WGS sequence"/>
</dbReference>
<gene>
    <name evidence="1" type="ORF">CDQ91_00275</name>
</gene>
<dbReference type="EMBL" id="NISJ01000001">
    <property type="protein sequence ID" value="OWR00917.1"/>
    <property type="molecule type" value="Genomic_DNA"/>
</dbReference>